<reference evidence="5" key="1">
    <citation type="submission" date="2020-10" db="EMBL/GenBank/DDBJ databases">
        <title>ChiBAC.</title>
        <authorList>
            <person name="Zenner C."/>
            <person name="Hitch T.C.A."/>
            <person name="Clavel T."/>
        </authorList>
    </citation>
    <scope>NUCLEOTIDE SEQUENCE</scope>
    <source>
        <strain evidence="5">DSM 107454</strain>
    </source>
</reference>
<gene>
    <name evidence="5" type="primary">rpiB</name>
    <name evidence="5" type="ORF">INF28_00505</name>
</gene>
<organism evidence="5 6">
    <name type="scientific">Ructibacterium gallinarum</name>
    <dbReference type="NCBI Taxonomy" id="2779355"/>
    <lineage>
        <taxon>Bacteria</taxon>
        <taxon>Bacillati</taxon>
        <taxon>Bacillota</taxon>
        <taxon>Clostridia</taxon>
        <taxon>Eubacteriales</taxon>
        <taxon>Oscillospiraceae</taxon>
        <taxon>Ructibacterium</taxon>
    </lineage>
</organism>
<dbReference type="GO" id="GO:0004751">
    <property type="term" value="F:ribose-5-phosphate isomerase activity"/>
    <property type="evidence" value="ECO:0007669"/>
    <property type="project" value="UniProtKB-EC"/>
</dbReference>
<dbReference type="NCBIfam" id="TIGR01120">
    <property type="entry name" value="rpiB"/>
    <property type="match status" value="1"/>
</dbReference>
<dbReference type="PANTHER" id="PTHR43732">
    <property type="entry name" value="RIBOSE 5-PHOSPHATE ISOMERASE-RELATED"/>
    <property type="match status" value="1"/>
</dbReference>
<name>A0A9D5M007_9FIRM</name>
<dbReference type="Proteomes" id="UP000806542">
    <property type="component" value="Unassembled WGS sequence"/>
</dbReference>
<dbReference type="SUPFAM" id="SSF89623">
    <property type="entry name" value="Ribose/Galactose isomerase RpiB/AlsB"/>
    <property type="match status" value="1"/>
</dbReference>
<dbReference type="InterPro" id="IPR036569">
    <property type="entry name" value="RpiB_LacA_LacB_sf"/>
</dbReference>
<dbReference type="EC" id="5.3.1.6" evidence="5"/>
<feature type="binding site" evidence="4">
    <location>
        <position position="100"/>
    </location>
    <ligand>
        <name>D-ribulose 5-phosphate</name>
        <dbReference type="ChEBI" id="CHEBI:58121"/>
    </ligand>
</feature>
<feature type="active site" description="Proton donor" evidence="3">
    <location>
        <position position="99"/>
    </location>
</feature>
<evidence type="ECO:0000256" key="4">
    <source>
        <dbReference type="PIRSR" id="PIRSR005384-2"/>
    </source>
</evidence>
<dbReference type="InterPro" id="IPR004785">
    <property type="entry name" value="RpiB"/>
</dbReference>
<proteinExistence type="inferred from homology"/>
<feature type="binding site" evidence="4">
    <location>
        <begin position="67"/>
        <end position="71"/>
    </location>
    <ligand>
        <name>D-ribulose 5-phosphate</name>
        <dbReference type="ChEBI" id="CHEBI:58121"/>
    </ligand>
</feature>
<evidence type="ECO:0000256" key="3">
    <source>
        <dbReference type="PIRSR" id="PIRSR005384-1"/>
    </source>
</evidence>
<feature type="binding site" evidence="4">
    <location>
        <position position="137"/>
    </location>
    <ligand>
        <name>D-ribulose 5-phosphate</name>
        <dbReference type="ChEBI" id="CHEBI:58121"/>
    </ligand>
</feature>
<feature type="active site" description="Proton acceptor" evidence="3">
    <location>
        <position position="66"/>
    </location>
</feature>
<dbReference type="InterPro" id="IPR003500">
    <property type="entry name" value="RpiB_LacA_LacB"/>
</dbReference>
<feature type="binding site" evidence="4">
    <location>
        <begin position="9"/>
        <end position="10"/>
    </location>
    <ligand>
        <name>D-ribulose 5-phosphate</name>
        <dbReference type="ChEBI" id="CHEBI:58121"/>
    </ligand>
</feature>
<dbReference type="PANTHER" id="PTHR43732:SF1">
    <property type="entry name" value="RIBOSE 5-PHOSPHATE ISOMERASE"/>
    <property type="match status" value="1"/>
</dbReference>
<dbReference type="NCBIfam" id="TIGR00689">
    <property type="entry name" value="rpiB_lacA_lacB"/>
    <property type="match status" value="1"/>
</dbReference>
<evidence type="ECO:0000313" key="6">
    <source>
        <dbReference type="Proteomes" id="UP000806542"/>
    </source>
</evidence>
<comment type="similarity">
    <text evidence="1">Belongs to the LacAB/RpiB family.</text>
</comment>
<sequence>MLKIGIGSDHGGVEHKAYLKEELEKQGYTVIDYGTQAGVPADYPDVANTVCSAYLNGDFDLGILICGTGIGMSISANKIHGIRAAHVTDCFSARMAREHNHAQILCLGQRITGNALALEITNAFLNAQPQDGRHAMRVEKIMRLES</sequence>
<keyword evidence="2 5" id="KW-0413">Isomerase</keyword>
<dbReference type="InterPro" id="IPR051812">
    <property type="entry name" value="SPI_LacAB/RpiB"/>
</dbReference>
<feature type="binding site" evidence="4">
    <location>
        <position position="110"/>
    </location>
    <ligand>
        <name>D-ribulose 5-phosphate</name>
        <dbReference type="ChEBI" id="CHEBI:58121"/>
    </ligand>
</feature>
<comment type="caution">
    <text evidence="5">The sequence shown here is derived from an EMBL/GenBank/DDBJ whole genome shotgun (WGS) entry which is preliminary data.</text>
</comment>
<dbReference type="Gene3D" id="3.40.1400.10">
    <property type="entry name" value="Sugar-phosphate isomerase, RpiB/LacA/LacB"/>
    <property type="match status" value="1"/>
</dbReference>
<dbReference type="Pfam" id="PF02502">
    <property type="entry name" value="LacAB_rpiB"/>
    <property type="match status" value="1"/>
</dbReference>
<evidence type="ECO:0000313" key="5">
    <source>
        <dbReference type="EMBL" id="MBE5038948.1"/>
    </source>
</evidence>
<evidence type="ECO:0000256" key="2">
    <source>
        <dbReference type="ARBA" id="ARBA00023235"/>
    </source>
</evidence>
<accession>A0A9D5M007</accession>
<dbReference type="EMBL" id="JADCKB010000001">
    <property type="protein sequence ID" value="MBE5038948.1"/>
    <property type="molecule type" value="Genomic_DNA"/>
</dbReference>
<dbReference type="AlphaFoldDB" id="A0A9D5M007"/>
<feature type="binding site" evidence="4">
    <location>
        <position position="133"/>
    </location>
    <ligand>
        <name>D-ribulose 5-phosphate</name>
        <dbReference type="ChEBI" id="CHEBI:58121"/>
    </ligand>
</feature>
<dbReference type="RefSeq" id="WP_226391508.1">
    <property type="nucleotide sequence ID" value="NZ_JADCKB010000001.1"/>
</dbReference>
<keyword evidence="6" id="KW-1185">Reference proteome</keyword>
<dbReference type="GO" id="GO:0005975">
    <property type="term" value="P:carbohydrate metabolic process"/>
    <property type="evidence" value="ECO:0007669"/>
    <property type="project" value="InterPro"/>
</dbReference>
<dbReference type="NCBIfam" id="NF004051">
    <property type="entry name" value="PRK05571.1"/>
    <property type="match status" value="1"/>
</dbReference>
<evidence type="ECO:0000256" key="1">
    <source>
        <dbReference type="ARBA" id="ARBA00008754"/>
    </source>
</evidence>
<dbReference type="PIRSF" id="PIRSF005384">
    <property type="entry name" value="RpiB_LacA_B"/>
    <property type="match status" value="1"/>
</dbReference>
<protein>
    <submittedName>
        <fullName evidence="5">Ribose 5-phosphate isomerase B</fullName>
        <ecNumber evidence="5">5.3.1.6</ecNumber>
    </submittedName>
</protein>